<reference evidence="1 2" key="1">
    <citation type="journal article" date="2015" name="Stand. Genomic Sci.">
        <title>Genomic Encyclopedia of Bacterial and Archaeal Type Strains, Phase III: the genomes of soil and plant-associated and newly described type strains.</title>
        <authorList>
            <person name="Whitman W.B."/>
            <person name="Woyke T."/>
            <person name="Klenk H.P."/>
            <person name="Zhou Y."/>
            <person name="Lilburn T.G."/>
            <person name="Beck B.J."/>
            <person name="De Vos P."/>
            <person name="Vandamme P."/>
            <person name="Eisen J.A."/>
            <person name="Garrity G."/>
            <person name="Hugenholtz P."/>
            <person name="Kyrpides N.C."/>
        </authorList>
    </citation>
    <scope>NUCLEOTIDE SEQUENCE [LARGE SCALE GENOMIC DNA]</scope>
    <source>
        <strain evidence="1 2">CGMCC 1.10124</strain>
    </source>
</reference>
<accession>A0A3M0DFN8</accession>
<evidence type="ECO:0000313" key="1">
    <source>
        <dbReference type="EMBL" id="RMB18179.1"/>
    </source>
</evidence>
<sequence>MNEMSRKAILALLLAALTLTAGCSFLAPNPESYSSTYDYSVGVDATGTLEDVTIRVPLPQVDGETVVDADVVAPNGTVEAFDATVVETAYGPMLELTADEFVVETRYYRFVEEDGLGRREEISESEYDPSNPNHQRVDQRTVRVHVTQEATYPIETRTPVGESPTFYPAATRELADCRVPYQDETACFDYDAPVYLSYDAPADARVSGSIMLTGSNEWFAGGWTGNSYTDHVTFRVTGPRDGWIVANGTTETGRGNYPSPEP</sequence>
<evidence type="ECO:0000313" key="2">
    <source>
        <dbReference type="Proteomes" id="UP000277326"/>
    </source>
</evidence>
<dbReference type="EMBL" id="REFS01000003">
    <property type="protein sequence ID" value="RMB18179.1"/>
    <property type="molecule type" value="Genomic_DNA"/>
</dbReference>
<comment type="caution">
    <text evidence="1">The sequence shown here is derived from an EMBL/GenBank/DDBJ whole genome shotgun (WGS) entry which is preliminary data.</text>
</comment>
<dbReference type="PROSITE" id="PS51257">
    <property type="entry name" value="PROKAR_LIPOPROTEIN"/>
    <property type="match status" value="1"/>
</dbReference>
<dbReference type="AlphaFoldDB" id="A0A3M0DFN8"/>
<proteinExistence type="predicted"/>
<gene>
    <name evidence="1" type="ORF">ATH50_1629</name>
</gene>
<name>A0A3M0DFN8_9EURY</name>
<protein>
    <submittedName>
        <fullName evidence="1">Uncharacterized protein</fullName>
    </submittedName>
</protein>
<organism evidence="1 2">
    <name type="scientific">Haloplanus aerogenes</name>
    <dbReference type="NCBI Taxonomy" id="660522"/>
    <lineage>
        <taxon>Archaea</taxon>
        <taxon>Methanobacteriati</taxon>
        <taxon>Methanobacteriota</taxon>
        <taxon>Stenosarchaea group</taxon>
        <taxon>Halobacteria</taxon>
        <taxon>Halobacteriales</taxon>
        <taxon>Haloferacaceae</taxon>
        <taxon>Haloplanus</taxon>
    </lineage>
</organism>
<dbReference type="Proteomes" id="UP000277326">
    <property type="component" value="Unassembled WGS sequence"/>
</dbReference>